<dbReference type="NCBIfam" id="TIGR04223">
    <property type="entry name" value="quorum_AgrD"/>
    <property type="match status" value="1"/>
</dbReference>
<proteinExistence type="predicted"/>
<dbReference type="AlphaFoldDB" id="A0A2T0BKA5"/>
<sequence>MKNKINNLFVKLTSNVCTKIAFSVSASACSWGFFQPEEPKCLRK</sequence>
<evidence type="ECO:0000313" key="2">
    <source>
        <dbReference type="Proteomes" id="UP000239471"/>
    </source>
</evidence>
<gene>
    <name evidence="1" type="ORF">CLVI_02400</name>
</gene>
<dbReference type="Proteomes" id="UP000239471">
    <property type="component" value="Unassembled WGS sequence"/>
</dbReference>
<protein>
    <recommendedName>
        <fullName evidence="3">Cyclic lactone autoinducer peptide</fullName>
    </recommendedName>
</protein>
<dbReference type="RefSeq" id="WP_106058289.1">
    <property type="nucleotide sequence ID" value="NZ_PVXQ01000002.1"/>
</dbReference>
<name>A0A2T0BKA5_9CLOT</name>
<organism evidence="1 2">
    <name type="scientific">Clostridium vincentii</name>
    <dbReference type="NCBI Taxonomy" id="52704"/>
    <lineage>
        <taxon>Bacteria</taxon>
        <taxon>Bacillati</taxon>
        <taxon>Bacillota</taxon>
        <taxon>Clostridia</taxon>
        <taxon>Eubacteriales</taxon>
        <taxon>Clostridiaceae</taxon>
        <taxon>Clostridium</taxon>
    </lineage>
</organism>
<evidence type="ECO:0008006" key="3">
    <source>
        <dbReference type="Google" id="ProtNLM"/>
    </source>
</evidence>
<evidence type="ECO:0000313" key="1">
    <source>
        <dbReference type="EMBL" id="PRR84314.1"/>
    </source>
</evidence>
<reference evidence="1 2" key="1">
    <citation type="submission" date="2018-03" db="EMBL/GenBank/DDBJ databases">
        <title>Genome sequence of Clostridium vincentii DSM 10228.</title>
        <authorList>
            <person name="Poehlein A."/>
            <person name="Daniel R."/>
        </authorList>
    </citation>
    <scope>NUCLEOTIDE SEQUENCE [LARGE SCALE GENOMIC DNA]</scope>
    <source>
        <strain evidence="1 2">DSM 10228</strain>
    </source>
</reference>
<comment type="caution">
    <text evidence="1">The sequence shown here is derived from an EMBL/GenBank/DDBJ whole genome shotgun (WGS) entry which is preliminary data.</text>
</comment>
<keyword evidence="2" id="KW-1185">Reference proteome</keyword>
<dbReference type="OrthoDB" id="1809626at2"/>
<dbReference type="EMBL" id="PVXQ01000002">
    <property type="protein sequence ID" value="PRR84314.1"/>
    <property type="molecule type" value="Genomic_DNA"/>
</dbReference>
<accession>A0A2T0BKA5</accession>
<dbReference type="InterPro" id="IPR009229">
    <property type="entry name" value="AgrD"/>
</dbReference>